<dbReference type="OrthoDB" id="9808744at2"/>
<reference evidence="3 4" key="1">
    <citation type="submission" date="2016-09" db="EMBL/GenBank/DDBJ databases">
        <authorList>
            <person name="Capua I."/>
            <person name="De Benedictis P."/>
            <person name="Joannis T."/>
            <person name="Lombin L.H."/>
            <person name="Cattoli G."/>
        </authorList>
    </citation>
    <scope>NUCLEOTIDE SEQUENCE [LARGE SCALE GENOMIC DNA]</scope>
    <source>
        <strain evidence="3 4">GluBS11</strain>
    </source>
</reference>
<keyword evidence="2" id="KW-1277">Toxin-antitoxin system</keyword>
<dbReference type="GO" id="GO:0006402">
    <property type="term" value="P:mRNA catabolic process"/>
    <property type="evidence" value="ECO:0007669"/>
    <property type="project" value="TreeGrafter"/>
</dbReference>
<dbReference type="Pfam" id="PF02452">
    <property type="entry name" value="PemK_toxin"/>
    <property type="match status" value="1"/>
</dbReference>
<dbReference type="GO" id="GO:0016075">
    <property type="term" value="P:rRNA catabolic process"/>
    <property type="evidence" value="ECO:0007669"/>
    <property type="project" value="TreeGrafter"/>
</dbReference>
<sequence length="132" mass="14725">MKDIYRGDVIYVDLGQHPKTSVQSGIRPCIVVSNDKNNRYANVLSVCPCSCKLKDIPVHVRLLPKDVNGYFEKESDFLAEQIVTVDRRKVISKAGRIPKDSRAMEAIDNAIRLQLGLGLGDKKKETNAIVSK</sequence>
<organism evidence="3 4">
    <name type="scientific">Anaerobium acetethylicum</name>
    <dbReference type="NCBI Taxonomy" id="1619234"/>
    <lineage>
        <taxon>Bacteria</taxon>
        <taxon>Bacillati</taxon>
        <taxon>Bacillota</taxon>
        <taxon>Clostridia</taxon>
        <taxon>Lachnospirales</taxon>
        <taxon>Lachnospiraceae</taxon>
        <taxon>Anaerobium</taxon>
    </lineage>
</organism>
<name>A0A1D3TWJ7_9FIRM</name>
<keyword evidence="4" id="KW-1185">Reference proteome</keyword>
<dbReference type="Proteomes" id="UP000199315">
    <property type="component" value="Unassembled WGS sequence"/>
</dbReference>
<dbReference type="RefSeq" id="WP_091235661.1">
    <property type="nucleotide sequence ID" value="NZ_FMKA01000023.1"/>
</dbReference>
<dbReference type="AlphaFoldDB" id="A0A1D3TWJ7"/>
<dbReference type="InterPro" id="IPR011067">
    <property type="entry name" value="Plasmid_toxin/cell-grow_inhib"/>
</dbReference>
<accession>A0A1D3TWJ7</accession>
<gene>
    <name evidence="3" type="ORF">SAMN05421730_102317</name>
</gene>
<dbReference type="GO" id="GO:0004521">
    <property type="term" value="F:RNA endonuclease activity"/>
    <property type="evidence" value="ECO:0007669"/>
    <property type="project" value="TreeGrafter"/>
</dbReference>
<evidence type="ECO:0000313" key="4">
    <source>
        <dbReference type="Proteomes" id="UP000199315"/>
    </source>
</evidence>
<dbReference type="InterPro" id="IPR003477">
    <property type="entry name" value="PemK-like"/>
</dbReference>
<protein>
    <submittedName>
        <fullName evidence="3">mRNA interferase MazF</fullName>
    </submittedName>
</protein>
<dbReference type="SUPFAM" id="SSF50118">
    <property type="entry name" value="Cell growth inhibitor/plasmid maintenance toxic component"/>
    <property type="match status" value="1"/>
</dbReference>
<dbReference type="PANTHER" id="PTHR33988">
    <property type="entry name" value="ENDORIBONUCLEASE MAZF-RELATED"/>
    <property type="match status" value="1"/>
</dbReference>
<evidence type="ECO:0000256" key="2">
    <source>
        <dbReference type="ARBA" id="ARBA00022649"/>
    </source>
</evidence>
<evidence type="ECO:0000256" key="1">
    <source>
        <dbReference type="ARBA" id="ARBA00007521"/>
    </source>
</evidence>
<evidence type="ECO:0000313" key="3">
    <source>
        <dbReference type="EMBL" id="SCP98600.1"/>
    </source>
</evidence>
<dbReference type="GO" id="GO:0003677">
    <property type="term" value="F:DNA binding"/>
    <property type="evidence" value="ECO:0007669"/>
    <property type="project" value="InterPro"/>
</dbReference>
<dbReference type="STRING" id="1619234.SAMN05421730_102317"/>
<proteinExistence type="inferred from homology"/>
<dbReference type="EMBL" id="FMKA01000023">
    <property type="protein sequence ID" value="SCP98600.1"/>
    <property type="molecule type" value="Genomic_DNA"/>
</dbReference>
<dbReference type="Gene3D" id="2.30.30.110">
    <property type="match status" value="1"/>
</dbReference>
<comment type="similarity">
    <text evidence="1">Belongs to the PemK/MazF family.</text>
</comment>